<keyword evidence="2" id="KW-1185">Reference proteome</keyword>
<gene>
    <name evidence="1" type="ORF">FHS90_003341</name>
</gene>
<reference evidence="1 2" key="1">
    <citation type="submission" date="2020-08" db="EMBL/GenBank/DDBJ databases">
        <title>Genomic Encyclopedia of Type Strains, Phase IV (KMG-IV): sequencing the most valuable type-strain genomes for metagenomic binning, comparative biology and taxonomic classification.</title>
        <authorList>
            <person name="Goeker M."/>
        </authorList>
    </citation>
    <scope>NUCLEOTIDE SEQUENCE [LARGE SCALE GENOMIC DNA]</scope>
    <source>
        <strain evidence="1 2">DSM 29854</strain>
    </source>
</reference>
<dbReference type="EMBL" id="JACJIQ010000014">
    <property type="protein sequence ID" value="MBA9078611.1"/>
    <property type="molecule type" value="Genomic_DNA"/>
</dbReference>
<sequence length="49" mass="5570">MKPLYSLFITSSPQTSPQPCQVMAQYALRQISFNSTEDMLSGQHRSHQV</sequence>
<name>A0A839GY41_9BACT</name>
<dbReference type="RefSeq" id="WP_182513765.1">
    <property type="nucleotide sequence ID" value="NZ_JACJIQ010000014.1"/>
</dbReference>
<evidence type="ECO:0000313" key="2">
    <source>
        <dbReference type="Proteomes" id="UP000563094"/>
    </source>
</evidence>
<evidence type="ECO:0000313" key="1">
    <source>
        <dbReference type="EMBL" id="MBA9078611.1"/>
    </source>
</evidence>
<organism evidence="1 2">
    <name type="scientific">Rufibacter quisquiliarum</name>
    <dbReference type="NCBI Taxonomy" id="1549639"/>
    <lineage>
        <taxon>Bacteria</taxon>
        <taxon>Pseudomonadati</taxon>
        <taxon>Bacteroidota</taxon>
        <taxon>Cytophagia</taxon>
        <taxon>Cytophagales</taxon>
        <taxon>Hymenobacteraceae</taxon>
        <taxon>Rufibacter</taxon>
    </lineage>
</organism>
<dbReference type="Proteomes" id="UP000563094">
    <property type="component" value="Unassembled WGS sequence"/>
</dbReference>
<protein>
    <submittedName>
        <fullName evidence="1">Uncharacterized protein</fullName>
    </submittedName>
</protein>
<proteinExistence type="predicted"/>
<dbReference type="AlphaFoldDB" id="A0A839GY41"/>
<accession>A0A839GY41</accession>
<comment type="caution">
    <text evidence="1">The sequence shown here is derived from an EMBL/GenBank/DDBJ whole genome shotgun (WGS) entry which is preliminary data.</text>
</comment>